<dbReference type="AlphaFoldDB" id="A0A382AQ69"/>
<dbReference type="EMBL" id="UINC01026172">
    <property type="protein sequence ID" value="SVB03137.1"/>
    <property type="molecule type" value="Genomic_DNA"/>
</dbReference>
<name>A0A382AQ69_9ZZZZ</name>
<dbReference type="InterPro" id="IPR033199">
    <property type="entry name" value="DDAH-like"/>
</dbReference>
<dbReference type="GO" id="GO:0016597">
    <property type="term" value="F:amino acid binding"/>
    <property type="evidence" value="ECO:0007669"/>
    <property type="project" value="TreeGrafter"/>
</dbReference>
<dbReference type="PANTHER" id="PTHR12737">
    <property type="entry name" value="DIMETHYLARGININE DIMETHYLAMINOHYDROLASE"/>
    <property type="match status" value="1"/>
</dbReference>
<dbReference type="Pfam" id="PF19420">
    <property type="entry name" value="DDAH_eukar"/>
    <property type="match status" value="1"/>
</dbReference>
<dbReference type="SUPFAM" id="SSF55909">
    <property type="entry name" value="Pentein"/>
    <property type="match status" value="1"/>
</dbReference>
<protein>
    <recommendedName>
        <fullName evidence="4">Dimethylargininase</fullName>
    </recommendedName>
</protein>
<dbReference type="GO" id="GO:0016403">
    <property type="term" value="F:dimethylargininase activity"/>
    <property type="evidence" value="ECO:0007669"/>
    <property type="project" value="TreeGrafter"/>
</dbReference>
<comment type="similarity">
    <text evidence="1">Belongs to the DDAH family.</text>
</comment>
<dbReference type="GO" id="GO:0045429">
    <property type="term" value="P:positive regulation of nitric oxide biosynthetic process"/>
    <property type="evidence" value="ECO:0007669"/>
    <property type="project" value="TreeGrafter"/>
</dbReference>
<reference evidence="3" key="1">
    <citation type="submission" date="2018-05" db="EMBL/GenBank/DDBJ databases">
        <authorList>
            <person name="Lanie J.A."/>
            <person name="Ng W.-L."/>
            <person name="Kazmierczak K.M."/>
            <person name="Andrzejewski T.M."/>
            <person name="Davidsen T.M."/>
            <person name="Wayne K.J."/>
            <person name="Tettelin H."/>
            <person name="Glass J.I."/>
            <person name="Rusch D."/>
            <person name="Podicherti R."/>
            <person name="Tsui H.-C.T."/>
            <person name="Winkler M.E."/>
        </authorList>
    </citation>
    <scope>NUCLEOTIDE SEQUENCE</scope>
</reference>
<keyword evidence="2" id="KW-0378">Hydrolase</keyword>
<sequence length="264" mass="28716">MRTALTRGVSPSIGRCELTHIERKPIDLEAAKAQHDAYERVLEDLGCRVEHLVEEPGFPDSVFVEDVAVVLDEVAIITRPGAESRRGERASIQRALEPHRRLEHIQAPGILDGGDVLTVDRTIYVGISTRSNSEAVDQVRTMVADHGYSVMEVTFDGCLHLKSAVTAVSNDTLVINPEWIEAGTFSELACIEVDPTEPAAANVLGVADMVLFGAGFPRTGERLSAAGFEVRPVDASEVAKAEGALTCCSLIFDALDRNKWEPRR</sequence>
<dbReference type="PANTHER" id="PTHR12737:SF9">
    <property type="entry name" value="DIMETHYLARGININASE"/>
    <property type="match status" value="1"/>
</dbReference>
<accession>A0A382AQ69</accession>
<evidence type="ECO:0008006" key="4">
    <source>
        <dbReference type="Google" id="ProtNLM"/>
    </source>
</evidence>
<organism evidence="3">
    <name type="scientific">marine metagenome</name>
    <dbReference type="NCBI Taxonomy" id="408172"/>
    <lineage>
        <taxon>unclassified sequences</taxon>
        <taxon>metagenomes</taxon>
        <taxon>ecological metagenomes</taxon>
    </lineage>
</organism>
<dbReference type="Gene3D" id="3.75.10.10">
    <property type="entry name" value="L-arginine/glycine Amidinotransferase, Chain A"/>
    <property type="match status" value="1"/>
</dbReference>
<evidence type="ECO:0000313" key="3">
    <source>
        <dbReference type="EMBL" id="SVB03137.1"/>
    </source>
</evidence>
<evidence type="ECO:0000256" key="2">
    <source>
        <dbReference type="ARBA" id="ARBA00022801"/>
    </source>
</evidence>
<dbReference type="GO" id="GO:0006525">
    <property type="term" value="P:arginine metabolic process"/>
    <property type="evidence" value="ECO:0007669"/>
    <property type="project" value="TreeGrafter"/>
</dbReference>
<evidence type="ECO:0000256" key="1">
    <source>
        <dbReference type="ARBA" id="ARBA00008532"/>
    </source>
</evidence>
<dbReference type="GO" id="GO:0000052">
    <property type="term" value="P:citrulline metabolic process"/>
    <property type="evidence" value="ECO:0007669"/>
    <property type="project" value="TreeGrafter"/>
</dbReference>
<gene>
    <name evidence="3" type="ORF">METZ01_LOCUS155991</name>
</gene>
<proteinExistence type="inferred from homology"/>